<comment type="caution">
    <text evidence="2">The sequence shown here is derived from an EMBL/GenBank/DDBJ whole genome shotgun (WGS) entry which is preliminary data.</text>
</comment>
<gene>
    <name evidence="2" type="ORF">C2845_PM07G12630</name>
</gene>
<dbReference type="OrthoDB" id="1924787at2759"/>
<dbReference type="AlphaFoldDB" id="A0A3L6SR24"/>
<protein>
    <submittedName>
        <fullName evidence="2">Uncharacterized protein</fullName>
    </submittedName>
</protein>
<proteinExistence type="predicted"/>
<feature type="region of interest" description="Disordered" evidence="1">
    <location>
        <begin position="117"/>
        <end position="193"/>
    </location>
</feature>
<reference evidence="3" key="1">
    <citation type="journal article" date="2019" name="Nat. Commun.">
        <title>The genome of broomcorn millet.</title>
        <authorList>
            <person name="Zou C."/>
            <person name="Miki D."/>
            <person name="Li D."/>
            <person name="Tang Q."/>
            <person name="Xiao L."/>
            <person name="Rajput S."/>
            <person name="Deng P."/>
            <person name="Jia W."/>
            <person name="Huang R."/>
            <person name="Zhang M."/>
            <person name="Sun Y."/>
            <person name="Hu J."/>
            <person name="Fu X."/>
            <person name="Schnable P.S."/>
            <person name="Li F."/>
            <person name="Zhang H."/>
            <person name="Feng B."/>
            <person name="Zhu X."/>
            <person name="Liu R."/>
            <person name="Schnable J.C."/>
            <person name="Zhu J.-K."/>
            <person name="Zhang H."/>
        </authorList>
    </citation>
    <scope>NUCLEOTIDE SEQUENCE [LARGE SCALE GENOMIC DNA]</scope>
</reference>
<evidence type="ECO:0000313" key="2">
    <source>
        <dbReference type="EMBL" id="RLN25121.1"/>
    </source>
</evidence>
<sequence length="193" mass="21547">MDSASLLVAFHLQRGMAGVSRWPVVPAAAHGLLVRMSQQLLVRLLEPFFHRRILEWDCLANDPTRVDAVFIPYYAALDALPYVLDPAILDASSRHDAELAAFLARVQPWILSRSRQPRSRGCTARRGARQPRPATSSSGRHRGVGCLRRPTAPSPSGRRRPPPRRFDGRLRRAAPSGRAHARPATSRSSRRRV</sequence>
<evidence type="ECO:0000256" key="1">
    <source>
        <dbReference type="SAM" id="MobiDB-lite"/>
    </source>
</evidence>
<evidence type="ECO:0000313" key="3">
    <source>
        <dbReference type="Proteomes" id="UP000275267"/>
    </source>
</evidence>
<dbReference type="Proteomes" id="UP000275267">
    <property type="component" value="Unassembled WGS sequence"/>
</dbReference>
<name>A0A3L6SR24_PANMI</name>
<accession>A0A3L6SR24</accession>
<keyword evidence="3" id="KW-1185">Reference proteome</keyword>
<dbReference type="EMBL" id="PQIB02000004">
    <property type="protein sequence ID" value="RLN25121.1"/>
    <property type="molecule type" value="Genomic_DNA"/>
</dbReference>
<dbReference type="STRING" id="4540.A0A3L6SR24"/>
<organism evidence="2 3">
    <name type="scientific">Panicum miliaceum</name>
    <name type="common">Proso millet</name>
    <name type="synonym">Broomcorn millet</name>
    <dbReference type="NCBI Taxonomy" id="4540"/>
    <lineage>
        <taxon>Eukaryota</taxon>
        <taxon>Viridiplantae</taxon>
        <taxon>Streptophyta</taxon>
        <taxon>Embryophyta</taxon>
        <taxon>Tracheophyta</taxon>
        <taxon>Spermatophyta</taxon>
        <taxon>Magnoliopsida</taxon>
        <taxon>Liliopsida</taxon>
        <taxon>Poales</taxon>
        <taxon>Poaceae</taxon>
        <taxon>PACMAD clade</taxon>
        <taxon>Panicoideae</taxon>
        <taxon>Panicodae</taxon>
        <taxon>Paniceae</taxon>
        <taxon>Panicinae</taxon>
        <taxon>Panicum</taxon>
        <taxon>Panicum sect. Panicum</taxon>
    </lineage>
</organism>